<feature type="domain" description="6-phosphogluconate dehydrogenase NADP-binding" evidence="3">
    <location>
        <begin position="8"/>
        <end position="156"/>
    </location>
</feature>
<feature type="domain" description="NADPH-dependent reductive aminase-like C-terminal" evidence="4">
    <location>
        <begin position="163"/>
        <end position="296"/>
    </location>
</feature>
<dbReference type="Pfam" id="PF03446">
    <property type="entry name" value="NAD_binding_2"/>
    <property type="match status" value="1"/>
</dbReference>
<dbReference type="InterPro" id="IPR048666">
    <property type="entry name" value="RedAm-like_C"/>
</dbReference>
<comment type="caution">
    <text evidence="5">The sequence shown here is derived from an EMBL/GenBank/DDBJ whole genome shotgun (WGS) entry which is preliminary data.</text>
</comment>
<keyword evidence="6" id="KW-1185">Reference proteome</keyword>
<accession>A0ABQ2KB35</accession>
<dbReference type="PIRSF" id="PIRSF000103">
    <property type="entry name" value="HIBADH"/>
    <property type="match status" value="1"/>
</dbReference>
<sequence>MNTAKSSVTLIGLGPMGQAMVHTLLAAGYPVTVWNRTASRAEPLVAAGARLASSPTEAVASSDLVILSLTDYQAMYDILSTAESALGGRTIVNLSSDSPGATREAAAWADGHGAHFIAGGVMTPARTVGTESAYVFYSGPESVFEANAPVLRHIGEPRFLGADVGLAQLYYLAHMDVFLTTLASVVHATALVTASGVDAAEFAPEAIRMVLETGQMLAAKAETSMHLGENLDAGHHPGEQATAAMMGATADHIVSATKASGVDLALPEAVKSLYDRTIAAGHGKDSWTAMYEIMKRRP</sequence>
<dbReference type="InterPro" id="IPR008927">
    <property type="entry name" value="6-PGluconate_DH-like_C_sf"/>
</dbReference>
<organism evidence="5 6">
    <name type="scientific">Nocardia rhizosphaerihabitans</name>
    <dbReference type="NCBI Taxonomy" id="1691570"/>
    <lineage>
        <taxon>Bacteria</taxon>
        <taxon>Bacillati</taxon>
        <taxon>Actinomycetota</taxon>
        <taxon>Actinomycetes</taxon>
        <taxon>Mycobacteriales</taxon>
        <taxon>Nocardiaceae</taxon>
        <taxon>Nocardia</taxon>
    </lineage>
</organism>
<dbReference type="InterPro" id="IPR036291">
    <property type="entry name" value="NAD(P)-bd_dom_sf"/>
</dbReference>
<dbReference type="SUPFAM" id="SSF51735">
    <property type="entry name" value="NAD(P)-binding Rossmann-fold domains"/>
    <property type="match status" value="1"/>
</dbReference>
<dbReference type="Proteomes" id="UP000658127">
    <property type="component" value="Unassembled WGS sequence"/>
</dbReference>
<dbReference type="InterPro" id="IPR015815">
    <property type="entry name" value="HIBADH-related"/>
</dbReference>
<evidence type="ECO:0000259" key="4">
    <source>
        <dbReference type="Pfam" id="PF21761"/>
    </source>
</evidence>
<evidence type="ECO:0000256" key="1">
    <source>
        <dbReference type="ARBA" id="ARBA00009080"/>
    </source>
</evidence>
<dbReference type="InterPro" id="IPR051265">
    <property type="entry name" value="HIBADH-related_NP60_sf"/>
</dbReference>
<gene>
    <name evidence="5" type="ORF">GCM10011610_25530</name>
</gene>
<dbReference type="Gene3D" id="1.10.1040.10">
    <property type="entry name" value="N-(1-d-carboxylethyl)-l-norvaline Dehydrogenase, domain 2"/>
    <property type="match status" value="1"/>
</dbReference>
<dbReference type="SUPFAM" id="SSF48179">
    <property type="entry name" value="6-phosphogluconate dehydrogenase C-terminal domain-like"/>
    <property type="match status" value="1"/>
</dbReference>
<name>A0ABQ2KB35_9NOCA</name>
<evidence type="ECO:0000313" key="6">
    <source>
        <dbReference type="Proteomes" id="UP000658127"/>
    </source>
</evidence>
<dbReference type="InterPro" id="IPR006115">
    <property type="entry name" value="6PGDH_NADP-bd"/>
</dbReference>
<comment type="similarity">
    <text evidence="1">Belongs to the HIBADH-related family.</text>
</comment>
<dbReference type="EMBL" id="BMNE01000002">
    <property type="protein sequence ID" value="GGN78208.1"/>
    <property type="molecule type" value="Genomic_DNA"/>
</dbReference>
<dbReference type="Gene3D" id="3.40.50.720">
    <property type="entry name" value="NAD(P)-binding Rossmann-like Domain"/>
    <property type="match status" value="1"/>
</dbReference>
<protein>
    <submittedName>
        <fullName evidence="5">6-phosphogluconate dehydrogenase</fullName>
    </submittedName>
</protein>
<keyword evidence="2" id="KW-0560">Oxidoreductase</keyword>
<dbReference type="PANTHER" id="PTHR43580">
    <property type="entry name" value="OXIDOREDUCTASE GLYR1-RELATED"/>
    <property type="match status" value="1"/>
</dbReference>
<dbReference type="InterPro" id="IPR013328">
    <property type="entry name" value="6PGD_dom2"/>
</dbReference>
<dbReference type="RefSeq" id="WP_189027275.1">
    <property type="nucleotide sequence ID" value="NZ_BMNE01000002.1"/>
</dbReference>
<reference evidence="6" key="1">
    <citation type="journal article" date="2019" name="Int. J. Syst. Evol. Microbiol.">
        <title>The Global Catalogue of Microorganisms (GCM) 10K type strain sequencing project: providing services to taxonomists for standard genome sequencing and annotation.</title>
        <authorList>
            <consortium name="The Broad Institute Genomics Platform"/>
            <consortium name="The Broad Institute Genome Sequencing Center for Infectious Disease"/>
            <person name="Wu L."/>
            <person name="Ma J."/>
        </authorList>
    </citation>
    <scope>NUCLEOTIDE SEQUENCE [LARGE SCALE GENOMIC DNA]</scope>
    <source>
        <strain evidence="6">CGMCC 4.7329</strain>
    </source>
</reference>
<dbReference type="Pfam" id="PF21761">
    <property type="entry name" value="RedAm-like_C"/>
    <property type="match status" value="1"/>
</dbReference>
<evidence type="ECO:0000259" key="3">
    <source>
        <dbReference type="Pfam" id="PF03446"/>
    </source>
</evidence>
<evidence type="ECO:0000313" key="5">
    <source>
        <dbReference type="EMBL" id="GGN78208.1"/>
    </source>
</evidence>
<proteinExistence type="inferred from homology"/>
<evidence type="ECO:0000256" key="2">
    <source>
        <dbReference type="ARBA" id="ARBA00023002"/>
    </source>
</evidence>
<dbReference type="PANTHER" id="PTHR43580:SF2">
    <property type="entry name" value="CYTOKINE-LIKE NUCLEAR FACTOR N-PAC"/>
    <property type="match status" value="1"/>
</dbReference>